<organism evidence="1">
    <name type="scientific">mine drainage metagenome</name>
    <dbReference type="NCBI Taxonomy" id="410659"/>
    <lineage>
        <taxon>unclassified sequences</taxon>
        <taxon>metagenomes</taxon>
        <taxon>ecological metagenomes</taxon>
    </lineage>
</organism>
<dbReference type="InterPro" id="IPR045384">
    <property type="entry name" value="DUF6527"/>
</dbReference>
<proteinExistence type="predicted"/>
<protein>
    <submittedName>
        <fullName evidence="1">Uncharacterized protein</fullName>
    </submittedName>
</protein>
<name>A0A1J5SHI8_9ZZZZ</name>
<dbReference type="Pfam" id="PF20137">
    <property type="entry name" value="BubE"/>
    <property type="match status" value="1"/>
</dbReference>
<dbReference type="AlphaFoldDB" id="A0A1J5SHI8"/>
<reference evidence="1" key="1">
    <citation type="submission" date="2016-10" db="EMBL/GenBank/DDBJ databases">
        <title>Sequence of Gallionella enrichment culture.</title>
        <authorList>
            <person name="Poehlein A."/>
            <person name="Muehling M."/>
            <person name="Daniel R."/>
        </authorList>
    </citation>
    <scope>NUCLEOTIDE SEQUENCE</scope>
</reference>
<gene>
    <name evidence="1" type="ORF">GALL_97580</name>
</gene>
<comment type="caution">
    <text evidence="1">The sequence shown here is derived from an EMBL/GenBank/DDBJ whole genome shotgun (WGS) entry which is preliminary data.</text>
</comment>
<accession>A0A1J5SHI8</accession>
<evidence type="ECO:0000313" key="1">
    <source>
        <dbReference type="EMBL" id="OIR07895.1"/>
    </source>
</evidence>
<sequence>MKRLFARALRRLGWLRYDLLVSPVAQHPGKNAVPPGELWLVIDTGVKKWACMSCPGGCGVQISLSLNPDRRPRWSIETDFWGRPTIFPSVHQHRACACHFWVKNGLIEWCR</sequence>
<dbReference type="EMBL" id="MLJW01000034">
    <property type="protein sequence ID" value="OIR07895.1"/>
    <property type="molecule type" value="Genomic_DNA"/>
</dbReference>